<proteinExistence type="predicted"/>
<evidence type="ECO:0000313" key="2">
    <source>
        <dbReference type="EMBL" id="GJM88236.1"/>
    </source>
</evidence>
<reference evidence="2" key="1">
    <citation type="journal article" date="2018" name="DNA Res.">
        <title>Multiple hybrid de novo genome assembly of finger millet, an orphan allotetraploid crop.</title>
        <authorList>
            <person name="Hatakeyama M."/>
            <person name="Aluri S."/>
            <person name="Balachadran M.T."/>
            <person name="Sivarajan S.R."/>
            <person name="Patrignani A."/>
            <person name="Gruter S."/>
            <person name="Poveda L."/>
            <person name="Shimizu-Inatsugi R."/>
            <person name="Baeten J."/>
            <person name="Francoijs K.J."/>
            <person name="Nataraja K.N."/>
            <person name="Reddy Y.A.N."/>
            <person name="Phadnis S."/>
            <person name="Ravikumar R.L."/>
            <person name="Schlapbach R."/>
            <person name="Sreeman S.M."/>
            <person name="Shimizu K.K."/>
        </authorList>
    </citation>
    <scope>NUCLEOTIDE SEQUENCE</scope>
</reference>
<dbReference type="Pfam" id="PF12579">
    <property type="entry name" value="DUF3755"/>
    <property type="match status" value="1"/>
</dbReference>
<evidence type="ECO:0000256" key="1">
    <source>
        <dbReference type="SAM" id="MobiDB-lite"/>
    </source>
</evidence>
<dbReference type="PANTHER" id="PTHR14000:SF40">
    <property type="entry name" value="OS05G0305700 PROTEIN"/>
    <property type="match status" value="1"/>
</dbReference>
<protein>
    <recommendedName>
        <fullName evidence="4">Myb-like domain-containing protein</fullName>
    </recommendedName>
</protein>
<dbReference type="Proteomes" id="UP001054889">
    <property type="component" value="Unassembled WGS sequence"/>
</dbReference>
<feature type="region of interest" description="Disordered" evidence="1">
    <location>
        <begin position="1"/>
        <end position="29"/>
    </location>
</feature>
<dbReference type="InterPro" id="IPR022228">
    <property type="entry name" value="DUF3755"/>
</dbReference>
<sequence length="271" mass="29650">MGANADPSGSLGGPHRHLPSPVPAPPQQQGVAASTVAALRHDPGLAVRWSPEEQALLDNGLAKYATDAAVVRYAKIAMSLPDKTVRDVALRCRWMAQHSCRHEPDQPVFEPDQSIRKEPTAPPLPLCAADRRKESNKKKKEELSKKNKEKKEKASDSSSKGPAHLVARPNAPPYTLPVLPMDDDDVSYKAIGGPTGQLLEHNAQILNQIYTNISNMQVQDNLSLLCQTRDNILTVLKEISDVPEIMRQMPPLPVKLNEDLANSMLPRPPGT</sequence>
<feature type="region of interest" description="Disordered" evidence="1">
    <location>
        <begin position="100"/>
        <end position="178"/>
    </location>
</feature>
<feature type="compositionally biased region" description="Basic and acidic residues" evidence="1">
    <location>
        <begin position="129"/>
        <end position="155"/>
    </location>
</feature>
<evidence type="ECO:0008006" key="4">
    <source>
        <dbReference type="Google" id="ProtNLM"/>
    </source>
</evidence>
<organism evidence="2 3">
    <name type="scientific">Eleusine coracana subsp. coracana</name>
    <dbReference type="NCBI Taxonomy" id="191504"/>
    <lineage>
        <taxon>Eukaryota</taxon>
        <taxon>Viridiplantae</taxon>
        <taxon>Streptophyta</taxon>
        <taxon>Embryophyta</taxon>
        <taxon>Tracheophyta</taxon>
        <taxon>Spermatophyta</taxon>
        <taxon>Magnoliopsida</taxon>
        <taxon>Liliopsida</taxon>
        <taxon>Poales</taxon>
        <taxon>Poaceae</taxon>
        <taxon>PACMAD clade</taxon>
        <taxon>Chloridoideae</taxon>
        <taxon>Cynodonteae</taxon>
        <taxon>Eleusininae</taxon>
        <taxon>Eleusine</taxon>
    </lineage>
</organism>
<dbReference type="EMBL" id="BQKI01000002">
    <property type="protein sequence ID" value="GJM88236.1"/>
    <property type="molecule type" value="Genomic_DNA"/>
</dbReference>
<gene>
    <name evidence="2" type="primary">ga04276</name>
    <name evidence="2" type="ORF">PR202_ga04276</name>
</gene>
<dbReference type="CDD" id="cd00167">
    <property type="entry name" value="SANT"/>
    <property type="match status" value="1"/>
</dbReference>
<dbReference type="AlphaFoldDB" id="A0AAV5BPX0"/>
<reference evidence="2" key="2">
    <citation type="submission" date="2021-12" db="EMBL/GenBank/DDBJ databases">
        <title>Resequencing data analysis of finger millet.</title>
        <authorList>
            <person name="Hatakeyama M."/>
            <person name="Aluri S."/>
            <person name="Balachadran M.T."/>
            <person name="Sivarajan S.R."/>
            <person name="Poveda L."/>
            <person name="Shimizu-Inatsugi R."/>
            <person name="Schlapbach R."/>
            <person name="Sreeman S.M."/>
            <person name="Shimizu K.K."/>
        </authorList>
    </citation>
    <scope>NUCLEOTIDE SEQUENCE</scope>
</reference>
<dbReference type="Gene3D" id="1.10.10.60">
    <property type="entry name" value="Homeodomain-like"/>
    <property type="match status" value="1"/>
</dbReference>
<evidence type="ECO:0000313" key="3">
    <source>
        <dbReference type="Proteomes" id="UP001054889"/>
    </source>
</evidence>
<comment type="caution">
    <text evidence="2">The sequence shown here is derived from an EMBL/GenBank/DDBJ whole genome shotgun (WGS) entry which is preliminary data.</text>
</comment>
<accession>A0AAV5BPX0</accession>
<keyword evidence="3" id="KW-1185">Reference proteome</keyword>
<name>A0AAV5BPX0_ELECO</name>
<dbReference type="InterPro" id="IPR001005">
    <property type="entry name" value="SANT/Myb"/>
</dbReference>
<dbReference type="PANTHER" id="PTHR14000">
    <property type="entry name" value="FINGER CCCH DOMAIN PROTEIN, PUTATIVE (DUF3755)-RELATED"/>
    <property type="match status" value="1"/>
</dbReference>